<evidence type="ECO:0000313" key="8">
    <source>
        <dbReference type="Proteomes" id="UP000247233"/>
    </source>
</evidence>
<evidence type="ECO:0000256" key="1">
    <source>
        <dbReference type="ARBA" id="ARBA00004141"/>
    </source>
</evidence>
<evidence type="ECO:0000256" key="2">
    <source>
        <dbReference type="ARBA" id="ARBA00022692"/>
    </source>
</evidence>
<dbReference type="STRING" id="1448321.A0A317VN69"/>
<gene>
    <name evidence="7" type="ORF">BO70DRAFT_341099</name>
</gene>
<feature type="transmembrane region" description="Helical" evidence="6">
    <location>
        <begin position="108"/>
        <end position="136"/>
    </location>
</feature>
<dbReference type="PANTHER" id="PTHR31465:SF15">
    <property type="entry name" value="LIPID TRANSPORTER ATNI-RELATED"/>
    <property type="match status" value="1"/>
</dbReference>
<evidence type="ECO:0000313" key="7">
    <source>
        <dbReference type="EMBL" id="PWY74292.1"/>
    </source>
</evidence>
<feature type="transmembrane region" description="Helical" evidence="6">
    <location>
        <begin position="75"/>
        <end position="96"/>
    </location>
</feature>
<organism evidence="7 8">
    <name type="scientific">Aspergillus heteromorphus CBS 117.55</name>
    <dbReference type="NCBI Taxonomy" id="1448321"/>
    <lineage>
        <taxon>Eukaryota</taxon>
        <taxon>Fungi</taxon>
        <taxon>Dikarya</taxon>
        <taxon>Ascomycota</taxon>
        <taxon>Pezizomycotina</taxon>
        <taxon>Eurotiomycetes</taxon>
        <taxon>Eurotiomycetidae</taxon>
        <taxon>Eurotiales</taxon>
        <taxon>Aspergillaceae</taxon>
        <taxon>Aspergillus</taxon>
        <taxon>Aspergillus subgen. Circumdati</taxon>
    </lineage>
</organism>
<feature type="transmembrane region" description="Helical" evidence="6">
    <location>
        <begin position="148"/>
        <end position="167"/>
    </location>
</feature>
<feature type="transmembrane region" description="Helical" evidence="6">
    <location>
        <begin position="274"/>
        <end position="294"/>
    </location>
</feature>
<evidence type="ECO:0000256" key="6">
    <source>
        <dbReference type="SAM" id="Phobius"/>
    </source>
</evidence>
<keyword evidence="4 6" id="KW-0472">Membrane</keyword>
<dbReference type="Proteomes" id="UP000247233">
    <property type="component" value="Unassembled WGS sequence"/>
</dbReference>
<dbReference type="InterPro" id="IPR007568">
    <property type="entry name" value="RTA1"/>
</dbReference>
<feature type="compositionally biased region" description="Basic and acidic residues" evidence="5">
    <location>
        <begin position="363"/>
        <end position="373"/>
    </location>
</feature>
<feature type="transmembrane region" description="Helical" evidence="6">
    <location>
        <begin position="42"/>
        <end position="63"/>
    </location>
</feature>
<keyword evidence="2 6" id="KW-0812">Transmembrane</keyword>
<comment type="subcellular location">
    <subcellularLocation>
        <location evidence="1">Membrane</location>
        <topology evidence="1">Multi-pass membrane protein</topology>
    </subcellularLocation>
</comment>
<evidence type="ECO:0000256" key="4">
    <source>
        <dbReference type="ARBA" id="ARBA00023136"/>
    </source>
</evidence>
<keyword evidence="3 6" id="KW-1133">Transmembrane helix</keyword>
<feature type="region of interest" description="Disordered" evidence="5">
    <location>
        <begin position="304"/>
        <end position="373"/>
    </location>
</feature>
<protein>
    <recommendedName>
        <fullName evidence="9">RTA1 domain protein</fullName>
    </recommendedName>
</protein>
<name>A0A317VN69_9EURO</name>
<dbReference type="GO" id="GO:0016020">
    <property type="term" value="C:membrane"/>
    <property type="evidence" value="ECO:0007669"/>
    <property type="project" value="UniProtKB-SubCell"/>
</dbReference>
<dbReference type="PANTHER" id="PTHR31465">
    <property type="entry name" value="PROTEIN RTA1-RELATED"/>
    <property type="match status" value="1"/>
</dbReference>
<dbReference type="VEuPathDB" id="FungiDB:BO70DRAFT_341099"/>
<proteinExistence type="predicted"/>
<feature type="transmembrane region" description="Helical" evidence="6">
    <location>
        <begin position="236"/>
        <end position="254"/>
    </location>
</feature>
<dbReference type="Pfam" id="PF04479">
    <property type="entry name" value="RTA1"/>
    <property type="match status" value="1"/>
</dbReference>
<evidence type="ECO:0000256" key="3">
    <source>
        <dbReference type="ARBA" id="ARBA00022989"/>
    </source>
</evidence>
<comment type="caution">
    <text evidence="7">The sequence shown here is derived from an EMBL/GenBank/DDBJ whole genome shotgun (WGS) entry which is preliminary data.</text>
</comment>
<accession>A0A317VN69</accession>
<evidence type="ECO:0008006" key="9">
    <source>
        <dbReference type="Google" id="ProtNLM"/>
    </source>
</evidence>
<sequence length="373" mass="41810">MSATITSLSATTAVVSSTQTCTNPKPGKHGYLPPEACDVILLYVPSLAAAILFCILYGLTLVCHGVQAFMFKKKYAWVIMMGASWELIAFIFRALLTLHQSNSGYDTGYTIMFLLAPLWINAFLYMTLGRLVYFFIPEQKLVGIAAKSYGRIFVWLDIVAFLVQLVGAAFTTDTDAPTKTIMLGVHIYMGGIGLQEFFVLIFAGLTIHLHRKMLLLERVGQLDRDRLTRTGVPWRWMFYTMYTVLGMITIRIIFRLCQYAQGTNPSNPVLTHEAYEYVFDAVPMFIALVLLNVIHPGRVLNGPESEFPRLSRREKKAIKQEKKRLKQERKAAKKGGRKGDQGDYDSLPLQEEGSAMSLPSSPDAKRRTDGGLA</sequence>
<evidence type="ECO:0000256" key="5">
    <source>
        <dbReference type="SAM" id="MobiDB-lite"/>
    </source>
</evidence>
<feature type="compositionally biased region" description="Basic residues" evidence="5">
    <location>
        <begin position="312"/>
        <end position="336"/>
    </location>
</feature>
<dbReference type="GeneID" id="37063557"/>
<feature type="transmembrane region" description="Helical" evidence="6">
    <location>
        <begin position="187"/>
        <end position="209"/>
    </location>
</feature>
<reference evidence="7 8" key="1">
    <citation type="submission" date="2016-12" db="EMBL/GenBank/DDBJ databases">
        <title>The genomes of Aspergillus section Nigri reveals drivers in fungal speciation.</title>
        <authorList>
            <consortium name="DOE Joint Genome Institute"/>
            <person name="Vesth T.C."/>
            <person name="Nybo J."/>
            <person name="Theobald S."/>
            <person name="Brandl J."/>
            <person name="Frisvad J.C."/>
            <person name="Nielsen K.F."/>
            <person name="Lyhne E.K."/>
            <person name="Kogle M.E."/>
            <person name="Kuo A."/>
            <person name="Riley R."/>
            <person name="Clum A."/>
            <person name="Nolan M."/>
            <person name="Lipzen A."/>
            <person name="Salamov A."/>
            <person name="Henrissat B."/>
            <person name="Wiebenga A."/>
            <person name="De Vries R.P."/>
            <person name="Grigoriev I.V."/>
            <person name="Mortensen U.H."/>
            <person name="Andersen M.R."/>
            <person name="Baker S.E."/>
        </authorList>
    </citation>
    <scope>NUCLEOTIDE SEQUENCE [LARGE SCALE GENOMIC DNA]</scope>
    <source>
        <strain evidence="7 8">CBS 117.55</strain>
    </source>
</reference>
<keyword evidence="8" id="KW-1185">Reference proteome</keyword>
<dbReference type="AlphaFoldDB" id="A0A317VN69"/>
<dbReference type="RefSeq" id="XP_025396939.1">
    <property type="nucleotide sequence ID" value="XM_025541320.1"/>
</dbReference>
<dbReference type="OrthoDB" id="5384040at2759"/>
<dbReference type="EMBL" id="MSFL01000023">
    <property type="protein sequence ID" value="PWY74292.1"/>
    <property type="molecule type" value="Genomic_DNA"/>
</dbReference>